<evidence type="ECO:0000256" key="16">
    <source>
        <dbReference type="RuleBase" id="RU003848"/>
    </source>
</evidence>
<dbReference type="GO" id="GO:0046961">
    <property type="term" value="F:proton-transporting ATPase activity, rotational mechanism"/>
    <property type="evidence" value="ECO:0007669"/>
    <property type="project" value="TreeGrafter"/>
</dbReference>
<keyword evidence="6 15" id="KW-0812">Transmembrane</keyword>
<evidence type="ECO:0000313" key="19">
    <source>
        <dbReference type="EMBL" id="EAS49243.1"/>
    </source>
</evidence>
<evidence type="ECO:0000256" key="12">
    <source>
        <dbReference type="ARBA" id="ARBA00025198"/>
    </source>
</evidence>
<accession>Q1YGI2</accession>
<dbReference type="PANTHER" id="PTHR33445">
    <property type="entry name" value="ATP SYNTHASE SUBUNIT B', CHLOROPLASTIC"/>
    <property type="match status" value="1"/>
</dbReference>
<dbReference type="Pfam" id="PF00430">
    <property type="entry name" value="ATP-synt_B"/>
    <property type="match status" value="1"/>
</dbReference>
<keyword evidence="5 15" id="KW-0138">CF(0)</keyword>
<evidence type="ECO:0000256" key="2">
    <source>
        <dbReference type="ARBA" id="ARBA00005513"/>
    </source>
</evidence>
<comment type="function">
    <text evidence="13">Component of the F(0) channel, it forms part of the peripheral stalk, linking F(1) to F(0). The b'-subunit is a diverged and duplicated form of b found in plants and photosynthetic bacteria.</text>
</comment>
<dbReference type="AlphaFoldDB" id="Q1YGI2"/>
<evidence type="ECO:0000256" key="4">
    <source>
        <dbReference type="ARBA" id="ARBA00022475"/>
    </source>
</evidence>
<keyword evidence="8 15" id="KW-1133">Transmembrane helix</keyword>
<proteinExistence type="inferred from homology"/>
<evidence type="ECO:0000256" key="10">
    <source>
        <dbReference type="ARBA" id="ARBA00023136"/>
    </source>
</evidence>
<dbReference type="GO" id="GO:0005886">
    <property type="term" value="C:plasma membrane"/>
    <property type="evidence" value="ECO:0007669"/>
    <property type="project" value="UniProtKB-SubCell"/>
</dbReference>
<dbReference type="RefSeq" id="WP_009210663.1">
    <property type="nucleotide sequence ID" value="NZ_BBWP01000008.1"/>
</dbReference>
<dbReference type="BioCyc" id="AURANTIMONAS:SI859A1_02844-MONOMER"/>
<dbReference type="OrthoDB" id="8479836at2"/>
<keyword evidence="11 15" id="KW-0066">ATP synthesis</keyword>
<dbReference type="HOGENOM" id="CLU_079215_6_1_5"/>
<evidence type="ECO:0000256" key="15">
    <source>
        <dbReference type="HAMAP-Rule" id="MF_01398"/>
    </source>
</evidence>
<dbReference type="InterPro" id="IPR050059">
    <property type="entry name" value="ATP_synthase_B_chain"/>
</dbReference>
<protein>
    <recommendedName>
        <fullName evidence="15">ATP synthase subunit b</fullName>
    </recommendedName>
    <alternativeName>
        <fullName evidence="15">ATP synthase F(0) sector subunit b</fullName>
    </alternativeName>
    <alternativeName>
        <fullName evidence="15">ATPase subunit I</fullName>
    </alternativeName>
    <alternativeName>
        <fullName evidence="15">F-type ATPase subunit b</fullName>
        <shortName evidence="15">F-ATPase subunit b</shortName>
    </alternativeName>
</protein>
<keyword evidence="7 15" id="KW-0375">Hydrogen ion transport</keyword>
<evidence type="ECO:0000256" key="14">
    <source>
        <dbReference type="ARBA" id="ARBA00025830"/>
    </source>
</evidence>
<keyword evidence="10 15" id="KW-0472">Membrane</keyword>
<dbReference type="Proteomes" id="UP000000321">
    <property type="component" value="Unassembled WGS sequence"/>
</dbReference>
<name>Q1YGI2_AURMS</name>
<feature type="coiled-coil region" evidence="17">
    <location>
        <begin position="28"/>
        <end position="98"/>
    </location>
</feature>
<evidence type="ECO:0000256" key="1">
    <source>
        <dbReference type="ARBA" id="ARBA00004377"/>
    </source>
</evidence>
<organism evidence="19 20">
    <name type="scientific">Aurantimonas manganoxydans (strain ATCC BAA-1229 / DSM 21871 / SI85-9A1)</name>
    <dbReference type="NCBI Taxonomy" id="287752"/>
    <lineage>
        <taxon>Bacteria</taxon>
        <taxon>Pseudomonadati</taxon>
        <taxon>Pseudomonadota</taxon>
        <taxon>Alphaproteobacteria</taxon>
        <taxon>Hyphomicrobiales</taxon>
        <taxon>Aurantimonadaceae</taxon>
        <taxon>Aurantimonas</taxon>
    </lineage>
</organism>
<evidence type="ECO:0000313" key="20">
    <source>
        <dbReference type="Proteomes" id="UP000000321"/>
    </source>
</evidence>
<dbReference type="EMBL" id="AAPJ01000005">
    <property type="protein sequence ID" value="EAS49243.1"/>
    <property type="molecule type" value="Genomic_DNA"/>
</dbReference>
<evidence type="ECO:0000256" key="9">
    <source>
        <dbReference type="ARBA" id="ARBA00023065"/>
    </source>
</evidence>
<evidence type="ECO:0000256" key="13">
    <source>
        <dbReference type="ARBA" id="ARBA00025614"/>
    </source>
</evidence>
<dbReference type="InterPro" id="IPR002146">
    <property type="entry name" value="ATP_synth_b/b'su_bac/chlpt"/>
</dbReference>
<gene>
    <name evidence="15" type="primary">atpF</name>
    <name evidence="19" type="ORF">SI859A1_02844</name>
</gene>
<evidence type="ECO:0000256" key="5">
    <source>
        <dbReference type="ARBA" id="ARBA00022547"/>
    </source>
</evidence>
<comment type="similarity">
    <text evidence="2 15 16">Belongs to the ATPase B chain family.</text>
</comment>
<dbReference type="GO" id="GO:0046933">
    <property type="term" value="F:proton-transporting ATP synthase activity, rotational mechanism"/>
    <property type="evidence" value="ECO:0007669"/>
    <property type="project" value="UniProtKB-UniRule"/>
</dbReference>
<evidence type="ECO:0000256" key="8">
    <source>
        <dbReference type="ARBA" id="ARBA00022989"/>
    </source>
</evidence>
<keyword evidence="3 15" id="KW-0813">Transport</keyword>
<comment type="subcellular location">
    <subcellularLocation>
        <location evidence="1">Cell inner membrane</location>
        <topology evidence="1">Single-pass membrane protein</topology>
    </subcellularLocation>
    <subcellularLocation>
        <location evidence="15">Cell membrane</location>
        <topology evidence="15">Single-pass membrane protein</topology>
    </subcellularLocation>
</comment>
<sequence>MDNSFWAFAALIIFLAIVWYLKAPAKVGSTLDQRADRIRNEIEEARELKEEAKQQLAEYQRRRQEAEEEAKEIVAAAKREAELMLADTRRKNEEYVERRTAMAETKISQAETDAIAEVRATAIDVAVAAAAKIISDRNSGGNAGQFTESSIAEVRSRLN</sequence>
<dbReference type="CDD" id="cd06503">
    <property type="entry name" value="ATP-synt_Fo_b"/>
    <property type="match status" value="1"/>
</dbReference>
<comment type="caution">
    <text evidence="19">The sequence shown here is derived from an EMBL/GenBank/DDBJ whole genome shotgun (WGS) entry which is preliminary data.</text>
</comment>
<evidence type="ECO:0000256" key="7">
    <source>
        <dbReference type="ARBA" id="ARBA00022781"/>
    </source>
</evidence>
<evidence type="ECO:0000256" key="11">
    <source>
        <dbReference type="ARBA" id="ARBA00023310"/>
    </source>
</evidence>
<dbReference type="NCBIfam" id="NF006611">
    <property type="entry name" value="PRK09173.1"/>
    <property type="match status" value="1"/>
</dbReference>
<comment type="function">
    <text evidence="12 15">F(1)F(0) ATP synthase produces ATP from ADP in the presence of a proton or sodium gradient. F-type ATPases consist of two structural domains, F(1) containing the extramembraneous catalytic core and F(0) containing the membrane proton channel, linked together by a central stalk and a peripheral stalk. During catalysis, ATP synthesis in the catalytic domain of F(1) is coupled via a rotary mechanism of the central stalk subunits to proton translocation.</text>
</comment>
<keyword evidence="9 15" id="KW-0406">Ion transport</keyword>
<evidence type="ECO:0000256" key="6">
    <source>
        <dbReference type="ARBA" id="ARBA00022692"/>
    </source>
</evidence>
<dbReference type="PANTHER" id="PTHR33445:SF1">
    <property type="entry name" value="ATP SYNTHASE SUBUNIT B"/>
    <property type="match status" value="1"/>
</dbReference>
<comment type="subunit">
    <text evidence="14 15">F-type ATPases have 2 components, F(1) - the catalytic core - and F(0) - the membrane proton channel. F(1) has five subunits: alpha(3), beta(3), gamma(1), delta(1), epsilon(1). F(0) has three main subunits: a(1), b(2) and c(10-14). The alpha and beta chains form an alternating ring which encloses part of the gamma chain. F(1) is attached to F(0) by a central stalk formed by the gamma and epsilon chains, while a peripheral stalk is formed by the delta and b chains.</text>
</comment>
<keyword evidence="4 15" id="KW-1003">Cell membrane</keyword>
<evidence type="ECO:0000256" key="17">
    <source>
        <dbReference type="SAM" id="Coils"/>
    </source>
</evidence>
<evidence type="ECO:0000256" key="3">
    <source>
        <dbReference type="ARBA" id="ARBA00022448"/>
    </source>
</evidence>
<feature type="compositionally biased region" description="Polar residues" evidence="18">
    <location>
        <begin position="137"/>
        <end position="150"/>
    </location>
</feature>
<feature type="transmembrane region" description="Helical" evidence="15">
    <location>
        <begin position="6"/>
        <end position="23"/>
    </location>
</feature>
<evidence type="ECO:0000256" key="18">
    <source>
        <dbReference type="SAM" id="MobiDB-lite"/>
    </source>
</evidence>
<dbReference type="HAMAP" id="MF_01398">
    <property type="entry name" value="ATP_synth_b_bprime"/>
    <property type="match status" value="1"/>
</dbReference>
<keyword evidence="17" id="KW-0175">Coiled coil</keyword>
<keyword evidence="20" id="KW-1185">Reference proteome</keyword>
<dbReference type="GO" id="GO:0045259">
    <property type="term" value="C:proton-transporting ATP synthase complex"/>
    <property type="evidence" value="ECO:0007669"/>
    <property type="project" value="UniProtKB-KW"/>
</dbReference>
<feature type="region of interest" description="Disordered" evidence="18">
    <location>
        <begin position="137"/>
        <end position="159"/>
    </location>
</feature>
<reference evidence="19 20" key="1">
    <citation type="journal article" date="2008" name="Appl. Environ. Microbiol.">
        <title>Genomic insights into Mn(II) oxidation by the marine alphaproteobacterium Aurantimonas sp. strain SI85-9A1.</title>
        <authorList>
            <person name="Dick G.J."/>
            <person name="Podell S."/>
            <person name="Johnson H.A."/>
            <person name="Rivera-Espinoza Y."/>
            <person name="Bernier-Latmani R."/>
            <person name="McCarthy J.K."/>
            <person name="Torpey J.W."/>
            <person name="Clement B.G."/>
            <person name="Gaasterland T."/>
            <person name="Tebo B.M."/>
        </authorList>
    </citation>
    <scope>NUCLEOTIDE SEQUENCE [LARGE SCALE GENOMIC DNA]</scope>
    <source>
        <strain evidence="19 20">SI85-9A1</strain>
    </source>
</reference>